<evidence type="ECO:0000313" key="3">
    <source>
        <dbReference type="Proteomes" id="UP000298030"/>
    </source>
</evidence>
<dbReference type="AlphaFoldDB" id="A0A4Y7T3I0"/>
<reference evidence="2 3" key="1">
    <citation type="journal article" date="2019" name="Nat. Ecol. Evol.">
        <title>Megaphylogeny resolves global patterns of mushroom evolution.</title>
        <authorList>
            <person name="Varga T."/>
            <person name="Krizsan K."/>
            <person name="Foldi C."/>
            <person name="Dima B."/>
            <person name="Sanchez-Garcia M."/>
            <person name="Sanchez-Ramirez S."/>
            <person name="Szollosi G.J."/>
            <person name="Szarkandi J.G."/>
            <person name="Papp V."/>
            <person name="Albert L."/>
            <person name="Andreopoulos W."/>
            <person name="Angelini C."/>
            <person name="Antonin V."/>
            <person name="Barry K.W."/>
            <person name="Bougher N.L."/>
            <person name="Buchanan P."/>
            <person name="Buyck B."/>
            <person name="Bense V."/>
            <person name="Catcheside P."/>
            <person name="Chovatia M."/>
            <person name="Cooper J."/>
            <person name="Damon W."/>
            <person name="Desjardin D."/>
            <person name="Finy P."/>
            <person name="Geml J."/>
            <person name="Haridas S."/>
            <person name="Hughes K."/>
            <person name="Justo A."/>
            <person name="Karasinski D."/>
            <person name="Kautmanova I."/>
            <person name="Kiss B."/>
            <person name="Kocsube S."/>
            <person name="Kotiranta H."/>
            <person name="LaButti K.M."/>
            <person name="Lechner B.E."/>
            <person name="Liimatainen K."/>
            <person name="Lipzen A."/>
            <person name="Lukacs Z."/>
            <person name="Mihaltcheva S."/>
            <person name="Morgado L.N."/>
            <person name="Niskanen T."/>
            <person name="Noordeloos M.E."/>
            <person name="Ohm R.A."/>
            <person name="Ortiz-Santana B."/>
            <person name="Ovrebo C."/>
            <person name="Racz N."/>
            <person name="Riley R."/>
            <person name="Savchenko A."/>
            <person name="Shiryaev A."/>
            <person name="Soop K."/>
            <person name="Spirin V."/>
            <person name="Szebenyi C."/>
            <person name="Tomsovsky M."/>
            <person name="Tulloss R.E."/>
            <person name="Uehling J."/>
            <person name="Grigoriev I.V."/>
            <person name="Vagvolgyi C."/>
            <person name="Papp T."/>
            <person name="Martin F.M."/>
            <person name="Miettinen O."/>
            <person name="Hibbett D.S."/>
            <person name="Nagy L.G."/>
        </authorList>
    </citation>
    <scope>NUCLEOTIDE SEQUENCE [LARGE SCALE GENOMIC DNA]</scope>
    <source>
        <strain evidence="2 3">FP101781</strain>
    </source>
</reference>
<dbReference type="EMBL" id="QPFP01000031">
    <property type="protein sequence ID" value="TEB28685.1"/>
    <property type="molecule type" value="Genomic_DNA"/>
</dbReference>
<protein>
    <submittedName>
        <fullName evidence="2">Uncharacterized protein</fullName>
    </submittedName>
</protein>
<proteinExistence type="predicted"/>
<evidence type="ECO:0000256" key="1">
    <source>
        <dbReference type="SAM" id="Phobius"/>
    </source>
</evidence>
<feature type="transmembrane region" description="Helical" evidence="1">
    <location>
        <begin position="12"/>
        <end position="32"/>
    </location>
</feature>
<evidence type="ECO:0000313" key="2">
    <source>
        <dbReference type="EMBL" id="TEB28685.1"/>
    </source>
</evidence>
<comment type="caution">
    <text evidence="2">The sequence shown here is derived from an EMBL/GenBank/DDBJ whole genome shotgun (WGS) entry which is preliminary data.</text>
</comment>
<accession>A0A4Y7T3I0</accession>
<gene>
    <name evidence="2" type="ORF">FA13DRAFT_777634</name>
</gene>
<sequence>MRILSDVRLIQFYLHYLKTMTALLLGQMLWVYTLANTPVAFWNQQEATRGHTFPSIPERPDSGGYRSLHTPWFCVHANWNE</sequence>
<keyword evidence="1" id="KW-0472">Membrane</keyword>
<keyword evidence="1" id="KW-0812">Transmembrane</keyword>
<dbReference type="Proteomes" id="UP000298030">
    <property type="component" value="Unassembled WGS sequence"/>
</dbReference>
<keyword evidence="1" id="KW-1133">Transmembrane helix</keyword>
<organism evidence="2 3">
    <name type="scientific">Coprinellus micaceus</name>
    <name type="common">Glistening ink-cap mushroom</name>
    <name type="synonym">Coprinus micaceus</name>
    <dbReference type="NCBI Taxonomy" id="71717"/>
    <lineage>
        <taxon>Eukaryota</taxon>
        <taxon>Fungi</taxon>
        <taxon>Dikarya</taxon>
        <taxon>Basidiomycota</taxon>
        <taxon>Agaricomycotina</taxon>
        <taxon>Agaricomycetes</taxon>
        <taxon>Agaricomycetidae</taxon>
        <taxon>Agaricales</taxon>
        <taxon>Agaricineae</taxon>
        <taxon>Psathyrellaceae</taxon>
        <taxon>Coprinellus</taxon>
    </lineage>
</organism>
<keyword evidence="3" id="KW-1185">Reference proteome</keyword>
<name>A0A4Y7T3I0_COPMI</name>